<evidence type="ECO:0000256" key="7">
    <source>
        <dbReference type="SAM" id="SignalP"/>
    </source>
</evidence>
<feature type="domain" description="Sulfatase N-terminal" evidence="8">
    <location>
        <begin position="30"/>
        <end position="372"/>
    </location>
</feature>
<evidence type="ECO:0000259" key="8">
    <source>
        <dbReference type="Pfam" id="PF00884"/>
    </source>
</evidence>
<feature type="signal peptide" evidence="7">
    <location>
        <begin position="1"/>
        <end position="27"/>
    </location>
</feature>
<keyword evidence="6" id="KW-0106">Calcium</keyword>
<dbReference type="InterPro" id="IPR017850">
    <property type="entry name" value="Alkaline_phosphatase_core_sf"/>
</dbReference>
<comment type="cofactor">
    <cofactor evidence="1">
        <name>Ca(2+)</name>
        <dbReference type="ChEBI" id="CHEBI:29108"/>
    </cofactor>
</comment>
<keyword evidence="3" id="KW-0479">Metal-binding</keyword>
<dbReference type="AlphaFoldDB" id="A0A6C2UEP3"/>
<dbReference type="RefSeq" id="WP_136060142.1">
    <property type="nucleotide sequence ID" value="NZ_CAAHFH010000001.1"/>
</dbReference>
<dbReference type="PANTHER" id="PTHR42693:SF42">
    <property type="entry name" value="ARYLSULFATASE G"/>
    <property type="match status" value="1"/>
</dbReference>
<dbReference type="PROSITE" id="PS00523">
    <property type="entry name" value="SULFATASE_1"/>
    <property type="match status" value="1"/>
</dbReference>
<evidence type="ECO:0000256" key="5">
    <source>
        <dbReference type="ARBA" id="ARBA00022801"/>
    </source>
</evidence>
<reference evidence="9 10" key="1">
    <citation type="submission" date="2019-04" db="EMBL/GenBank/DDBJ databases">
        <authorList>
            <person name="Van Vliet M D."/>
        </authorList>
    </citation>
    <scope>NUCLEOTIDE SEQUENCE [LARGE SCALE GENOMIC DNA]</scope>
    <source>
        <strain evidence="9 10">F21</strain>
    </source>
</reference>
<gene>
    <name evidence="9" type="primary">betC_11</name>
    <name evidence="9" type="ORF">SCARR_00735</name>
</gene>
<sequence>MVEIFGKQKKWMWAVVALAMSALPGMAGKPNVVFFLVDDLGIKDLACYGIDFHESPNIDRLSREGMRFTNAYATHPVCGPSRAAIMTGRFPARLGVTGVGGRIPEGNTIWPNVLKDAGYTTWFGGKWHLGNADSVTANGFDYNITGCNRGQPADFYFPYKGVPVSHNVTGLEDGKPGDYLTDALTDKALSFLDKHGHEPFLLYFSYYNVHKPANPLGYKKGDLKRYVQGKKEHNAYFEKKLATMDGSNRALQDEAYAGKSVPMATKQREPEFASQIMAVDDSVGQVLAKLDELGVAEHTIVIFTSDQGSMATSKIAVSSQLPYRFGKGFLYEGGIRVPLMIKWPGRVEPDTLNDTITVNTDIYPTVLDMLGMELFPKQHVDGVSIMPALKSGTVPFDRTLYWAFPSNHSLGHKASVAMRQGAYKLIYWPKDNLRAVYNVEDDVSERNDLSLTNPELTEQLMNQLKMWDPIKPILKNQK</sequence>
<evidence type="ECO:0000256" key="4">
    <source>
        <dbReference type="ARBA" id="ARBA00022729"/>
    </source>
</evidence>
<dbReference type="PANTHER" id="PTHR42693">
    <property type="entry name" value="ARYLSULFATASE FAMILY MEMBER"/>
    <property type="match status" value="1"/>
</dbReference>
<dbReference type="Proteomes" id="UP000346198">
    <property type="component" value="Unassembled WGS sequence"/>
</dbReference>
<dbReference type="InterPro" id="IPR050738">
    <property type="entry name" value="Sulfatase"/>
</dbReference>
<dbReference type="InterPro" id="IPR000917">
    <property type="entry name" value="Sulfatase_N"/>
</dbReference>
<accession>A0A6C2UEP3</accession>
<evidence type="ECO:0000256" key="6">
    <source>
        <dbReference type="ARBA" id="ARBA00022837"/>
    </source>
</evidence>
<dbReference type="EMBL" id="CAAHFH010000001">
    <property type="protein sequence ID" value="VGO18682.1"/>
    <property type="molecule type" value="Genomic_DNA"/>
</dbReference>
<organism evidence="9 10">
    <name type="scientific">Pontiella sulfatireligans</name>
    <dbReference type="NCBI Taxonomy" id="2750658"/>
    <lineage>
        <taxon>Bacteria</taxon>
        <taxon>Pseudomonadati</taxon>
        <taxon>Kiritimatiellota</taxon>
        <taxon>Kiritimatiellia</taxon>
        <taxon>Kiritimatiellales</taxon>
        <taxon>Pontiellaceae</taxon>
        <taxon>Pontiella</taxon>
    </lineage>
</organism>
<dbReference type="GO" id="GO:0046872">
    <property type="term" value="F:metal ion binding"/>
    <property type="evidence" value="ECO:0007669"/>
    <property type="project" value="UniProtKB-KW"/>
</dbReference>
<evidence type="ECO:0000313" key="10">
    <source>
        <dbReference type="Proteomes" id="UP000346198"/>
    </source>
</evidence>
<proteinExistence type="inferred from homology"/>
<evidence type="ECO:0000313" key="9">
    <source>
        <dbReference type="EMBL" id="VGO18682.1"/>
    </source>
</evidence>
<comment type="similarity">
    <text evidence="2">Belongs to the sulfatase family.</text>
</comment>
<protein>
    <submittedName>
        <fullName evidence="9">Choline-sulfatase</fullName>
    </submittedName>
</protein>
<keyword evidence="4 7" id="KW-0732">Signal</keyword>
<dbReference type="GO" id="GO:0004065">
    <property type="term" value="F:arylsulfatase activity"/>
    <property type="evidence" value="ECO:0007669"/>
    <property type="project" value="TreeGrafter"/>
</dbReference>
<dbReference type="Gene3D" id="3.30.1120.10">
    <property type="match status" value="1"/>
</dbReference>
<keyword evidence="5" id="KW-0378">Hydrolase</keyword>
<dbReference type="SUPFAM" id="SSF53649">
    <property type="entry name" value="Alkaline phosphatase-like"/>
    <property type="match status" value="1"/>
</dbReference>
<dbReference type="CDD" id="cd16144">
    <property type="entry name" value="ARS_like"/>
    <property type="match status" value="1"/>
</dbReference>
<dbReference type="InterPro" id="IPR024607">
    <property type="entry name" value="Sulfatase_CS"/>
</dbReference>
<dbReference type="Pfam" id="PF00884">
    <property type="entry name" value="Sulfatase"/>
    <property type="match status" value="1"/>
</dbReference>
<evidence type="ECO:0000256" key="1">
    <source>
        <dbReference type="ARBA" id="ARBA00001913"/>
    </source>
</evidence>
<name>A0A6C2UEP3_9BACT</name>
<evidence type="ECO:0000256" key="3">
    <source>
        <dbReference type="ARBA" id="ARBA00022723"/>
    </source>
</evidence>
<keyword evidence="10" id="KW-1185">Reference proteome</keyword>
<dbReference type="Gene3D" id="3.40.720.10">
    <property type="entry name" value="Alkaline Phosphatase, subunit A"/>
    <property type="match status" value="1"/>
</dbReference>
<evidence type="ECO:0000256" key="2">
    <source>
        <dbReference type="ARBA" id="ARBA00008779"/>
    </source>
</evidence>
<feature type="chain" id="PRO_5028866324" evidence="7">
    <location>
        <begin position="28"/>
        <end position="478"/>
    </location>
</feature>